<dbReference type="RefSeq" id="WP_115557830.1">
    <property type="nucleotide sequence ID" value="NZ_CP031376.1"/>
</dbReference>
<dbReference type="AlphaFoldDB" id="A0A345Z2T0"/>
<dbReference type="GO" id="GO:0006355">
    <property type="term" value="P:regulation of DNA-templated transcription"/>
    <property type="evidence" value="ECO:0007669"/>
    <property type="project" value="InterPro"/>
</dbReference>
<gene>
    <name evidence="9" type="primary">rpoE</name>
    <name evidence="9" type="ORF">SALLE_v1c02330</name>
</gene>
<feature type="compositionally biased region" description="Acidic residues" evidence="7">
    <location>
        <begin position="124"/>
        <end position="159"/>
    </location>
</feature>
<proteinExistence type="inferred from homology"/>
<sequence length="159" mass="18717">MAIKLSNIEMAYEYLKNNKESANFEEIWNSIANEIHEDNVKKNEIIAELYTDLVLDNRFALTSSGEWGLRDYLKFDDVKKQYDYVDKFETTEEFEDLDAYLATDIYDTDDNENSGPKVIREIDHDDLDIDEDYLDDDDDDDDDDSDESIDEDIYDDIDN</sequence>
<evidence type="ECO:0000256" key="5">
    <source>
        <dbReference type="ARBA" id="ARBA00023163"/>
    </source>
</evidence>
<comment type="similarity">
    <text evidence="1">Belongs to the RpoE family.</text>
</comment>
<evidence type="ECO:0000256" key="4">
    <source>
        <dbReference type="ARBA" id="ARBA00022695"/>
    </source>
</evidence>
<dbReference type="GO" id="GO:0006351">
    <property type="term" value="P:DNA-templated transcription"/>
    <property type="evidence" value="ECO:0007669"/>
    <property type="project" value="InterPro"/>
</dbReference>
<dbReference type="Proteomes" id="UP000254792">
    <property type="component" value="Chromosome"/>
</dbReference>
<reference evidence="9 10" key="1">
    <citation type="submission" date="2018-07" db="EMBL/GenBank/DDBJ databases">
        <title>Complete genome sequence of Spiroplasma alleghenense PLHS-1 (ATCC 51752).</title>
        <authorList>
            <person name="Chou L."/>
            <person name="Lee T.-Y."/>
            <person name="Tsai Y.-M."/>
            <person name="Kuo C.-H."/>
        </authorList>
    </citation>
    <scope>NUCLEOTIDE SEQUENCE [LARGE SCALE GENOMIC DNA]</scope>
    <source>
        <strain evidence="9 10">PLHS-1</strain>
    </source>
</reference>
<protein>
    <recommendedName>
        <fullName evidence="6">RNAP delta factor</fullName>
    </recommendedName>
</protein>
<keyword evidence="4" id="KW-0548">Nucleotidyltransferase</keyword>
<evidence type="ECO:0000313" key="10">
    <source>
        <dbReference type="Proteomes" id="UP000254792"/>
    </source>
</evidence>
<dbReference type="Gene3D" id="1.10.10.1250">
    <property type="entry name" value="RNA polymerase, subunit delta, N-terminal domain"/>
    <property type="match status" value="1"/>
</dbReference>
<dbReference type="EMBL" id="CP031376">
    <property type="protein sequence ID" value="AXK50909.1"/>
    <property type="molecule type" value="Genomic_DNA"/>
</dbReference>
<evidence type="ECO:0000256" key="1">
    <source>
        <dbReference type="ARBA" id="ARBA00009828"/>
    </source>
</evidence>
<keyword evidence="3" id="KW-0808">Transferase</keyword>
<dbReference type="KEGG" id="salx:SALLE_v1c02330"/>
<name>A0A345Z2T0_9MOLU</name>
<dbReference type="OrthoDB" id="401223at2"/>
<feature type="domain" description="HTH HARE-type" evidence="8">
    <location>
        <begin position="5"/>
        <end position="72"/>
    </location>
</feature>
<dbReference type="InterPro" id="IPR038087">
    <property type="entry name" value="RNAP_delta_N_dom_sf"/>
</dbReference>
<dbReference type="NCBIfam" id="TIGR04567">
    <property type="entry name" value="RNAP_delt_lowGC"/>
    <property type="match status" value="1"/>
</dbReference>
<evidence type="ECO:0000313" key="9">
    <source>
        <dbReference type="EMBL" id="AXK50909.1"/>
    </source>
</evidence>
<evidence type="ECO:0000256" key="6">
    <source>
        <dbReference type="ARBA" id="ARBA00031937"/>
    </source>
</evidence>
<dbReference type="PROSITE" id="PS51913">
    <property type="entry name" value="HTH_HARE"/>
    <property type="match status" value="1"/>
</dbReference>
<evidence type="ECO:0000259" key="8">
    <source>
        <dbReference type="PROSITE" id="PS51913"/>
    </source>
</evidence>
<keyword evidence="10" id="KW-1185">Reference proteome</keyword>
<dbReference type="GO" id="GO:0016779">
    <property type="term" value="F:nucleotidyltransferase activity"/>
    <property type="evidence" value="ECO:0007669"/>
    <property type="project" value="UniProtKB-KW"/>
</dbReference>
<dbReference type="InterPro" id="IPR029757">
    <property type="entry name" value="RpoE"/>
</dbReference>
<dbReference type="InterPro" id="IPR007759">
    <property type="entry name" value="Asxl_HARE-HTH"/>
</dbReference>
<evidence type="ECO:0000256" key="7">
    <source>
        <dbReference type="SAM" id="MobiDB-lite"/>
    </source>
</evidence>
<feature type="region of interest" description="Disordered" evidence="7">
    <location>
        <begin position="105"/>
        <end position="159"/>
    </location>
</feature>
<keyword evidence="2" id="KW-0240">DNA-directed RNA polymerase</keyword>
<evidence type="ECO:0000256" key="3">
    <source>
        <dbReference type="ARBA" id="ARBA00022679"/>
    </source>
</evidence>
<organism evidence="9 10">
    <name type="scientific">Spiroplasma alleghenense</name>
    <dbReference type="NCBI Taxonomy" id="216931"/>
    <lineage>
        <taxon>Bacteria</taxon>
        <taxon>Bacillati</taxon>
        <taxon>Mycoplasmatota</taxon>
        <taxon>Mollicutes</taxon>
        <taxon>Entomoplasmatales</taxon>
        <taxon>Spiroplasmataceae</taxon>
        <taxon>Spiroplasma</taxon>
    </lineage>
</organism>
<keyword evidence="5" id="KW-0804">Transcription</keyword>
<evidence type="ECO:0000256" key="2">
    <source>
        <dbReference type="ARBA" id="ARBA00022478"/>
    </source>
</evidence>
<accession>A0A345Z2T0</accession>
<dbReference type="GO" id="GO:0000428">
    <property type="term" value="C:DNA-directed RNA polymerase complex"/>
    <property type="evidence" value="ECO:0007669"/>
    <property type="project" value="UniProtKB-KW"/>
</dbReference>